<dbReference type="HOGENOM" id="CLU_2750393_0_0_0"/>
<keyword evidence="2" id="KW-0812">Transmembrane</keyword>
<reference evidence="4" key="1">
    <citation type="journal article" date="2011" name="BMC Genomics">
        <title>Complete genome sequence of the filamentous anoxygenic phototrophic bacterium Chloroflexus aurantiacus.</title>
        <authorList>
            <person name="Tang K.H."/>
            <person name="Barry K."/>
            <person name="Chertkov O."/>
            <person name="Dalin E."/>
            <person name="Han C.S."/>
            <person name="Hauser L.J."/>
            <person name="Honchak B.M."/>
            <person name="Karbach L.E."/>
            <person name="Land M.L."/>
            <person name="Lapidus A."/>
            <person name="Larimer F.W."/>
            <person name="Mikhailova N."/>
            <person name="Pitluck S."/>
            <person name="Pierson B.K."/>
            <person name="Blankenship R.E."/>
        </authorList>
    </citation>
    <scope>NUCLEOTIDE SEQUENCE [LARGE SCALE GENOMIC DNA]</scope>
    <source>
        <strain evidence="4">ATCC 29366 / DSM 635 / J-10-fl</strain>
    </source>
</reference>
<feature type="region of interest" description="Disordered" evidence="1">
    <location>
        <begin position="38"/>
        <end position="70"/>
    </location>
</feature>
<dbReference type="EnsemblBacteria" id="ABY34172">
    <property type="protein sequence ID" value="ABY34172"/>
    <property type="gene ID" value="Caur_0940"/>
</dbReference>
<name>A9WHQ4_CHLAA</name>
<evidence type="ECO:0000256" key="1">
    <source>
        <dbReference type="SAM" id="MobiDB-lite"/>
    </source>
</evidence>
<dbReference type="AlphaFoldDB" id="A9WHQ4"/>
<dbReference type="PATRIC" id="fig|324602.8.peg.1075"/>
<evidence type="ECO:0008006" key="5">
    <source>
        <dbReference type="Google" id="ProtNLM"/>
    </source>
</evidence>
<keyword evidence="2" id="KW-1133">Transmembrane helix</keyword>
<evidence type="ECO:0000313" key="4">
    <source>
        <dbReference type="Proteomes" id="UP000002008"/>
    </source>
</evidence>
<protein>
    <recommendedName>
        <fullName evidence="5">CcmD family protein</fullName>
    </recommendedName>
</protein>
<organism evidence="3 4">
    <name type="scientific">Chloroflexus aurantiacus (strain ATCC 29366 / DSM 635 / J-10-fl)</name>
    <dbReference type="NCBI Taxonomy" id="324602"/>
    <lineage>
        <taxon>Bacteria</taxon>
        <taxon>Bacillati</taxon>
        <taxon>Chloroflexota</taxon>
        <taxon>Chloroflexia</taxon>
        <taxon>Chloroflexales</taxon>
        <taxon>Chloroflexineae</taxon>
        <taxon>Chloroflexaceae</taxon>
        <taxon>Chloroflexus</taxon>
    </lineage>
</organism>
<feature type="compositionally biased region" description="Basic and acidic residues" evidence="1">
    <location>
        <begin position="55"/>
        <end position="70"/>
    </location>
</feature>
<feature type="transmembrane region" description="Helical" evidence="2">
    <location>
        <begin position="6"/>
        <end position="25"/>
    </location>
</feature>
<evidence type="ECO:0000256" key="2">
    <source>
        <dbReference type="SAM" id="Phobius"/>
    </source>
</evidence>
<accession>A9WHQ4</accession>
<proteinExistence type="predicted"/>
<dbReference type="KEGG" id="cau:Caur_0940"/>
<dbReference type="EMBL" id="CP000909">
    <property type="protein sequence ID" value="ABY34172.1"/>
    <property type="molecule type" value="Genomic_DNA"/>
</dbReference>
<keyword evidence="2" id="KW-0472">Membrane</keyword>
<evidence type="ECO:0000313" key="3">
    <source>
        <dbReference type="EMBL" id="ABY34172.1"/>
    </source>
</evidence>
<dbReference type="STRING" id="324602.Caur_0940"/>
<sequence length="70" mass="8024">MDSAAIYVATAAVLSVWITIFIYLWRIDATARALKRELEREQDRSEPLPPVAEVSRVRETGIPDEPVERR</sequence>
<dbReference type="NCBIfam" id="TIGR04391">
    <property type="entry name" value="CcmD_alt_fam"/>
    <property type="match status" value="1"/>
</dbReference>
<gene>
    <name evidence="3" type="ordered locus">Caur_0940</name>
</gene>
<dbReference type="InterPro" id="IPR030888">
    <property type="entry name" value="Put_ccm"/>
</dbReference>
<dbReference type="Proteomes" id="UP000002008">
    <property type="component" value="Chromosome"/>
</dbReference>
<dbReference type="InParanoid" id="A9WHQ4"/>
<keyword evidence="4" id="KW-1185">Reference proteome</keyword>
<dbReference type="RefSeq" id="WP_012256828.1">
    <property type="nucleotide sequence ID" value="NC_010175.1"/>
</dbReference>